<evidence type="ECO:0000313" key="4">
    <source>
        <dbReference type="Proteomes" id="UP000582016"/>
    </source>
</evidence>
<dbReference type="InterPro" id="IPR000408">
    <property type="entry name" value="Reg_chr_condens"/>
</dbReference>
<dbReference type="Proteomes" id="UP000582016">
    <property type="component" value="Unassembled WGS sequence"/>
</dbReference>
<dbReference type="Pfam" id="PF13540">
    <property type="entry name" value="RCC1_2"/>
    <property type="match status" value="1"/>
</dbReference>
<keyword evidence="4" id="KW-1185">Reference proteome</keyword>
<accession>A0A8H5NHZ9</accession>
<evidence type="ECO:0000256" key="2">
    <source>
        <dbReference type="PROSITE-ProRule" id="PRU00235"/>
    </source>
</evidence>
<dbReference type="AlphaFoldDB" id="A0A8H5NHZ9"/>
<dbReference type="OrthoDB" id="5370059at2759"/>
<feature type="repeat" description="RCC1" evidence="2">
    <location>
        <begin position="234"/>
        <end position="287"/>
    </location>
</feature>
<dbReference type="SUPFAM" id="SSF50985">
    <property type="entry name" value="RCC1/BLIP-II"/>
    <property type="match status" value="1"/>
</dbReference>
<dbReference type="InterPro" id="IPR009091">
    <property type="entry name" value="RCC1/BLIP-II"/>
</dbReference>
<dbReference type="PROSITE" id="PS50012">
    <property type="entry name" value="RCC1_3"/>
    <property type="match status" value="1"/>
</dbReference>
<dbReference type="Gene3D" id="2.130.10.30">
    <property type="entry name" value="Regulator of chromosome condensation 1/beta-lactamase-inhibitor protein II"/>
    <property type="match status" value="1"/>
</dbReference>
<dbReference type="EMBL" id="JAAOAQ010000099">
    <property type="protein sequence ID" value="KAF5567291.1"/>
    <property type="molecule type" value="Genomic_DNA"/>
</dbReference>
<protein>
    <submittedName>
        <fullName evidence="3">E3 ubiquitin ligase HERC6</fullName>
    </submittedName>
</protein>
<reference evidence="3 4" key="1">
    <citation type="submission" date="2020-05" db="EMBL/GenBank/DDBJ databases">
        <title>Identification and distribution of gene clusters putatively required for synthesis of sphingolipid metabolism inhibitors in phylogenetically diverse species of the filamentous fungus Fusarium.</title>
        <authorList>
            <person name="Kim H.-S."/>
            <person name="Busman M."/>
            <person name="Brown D.W."/>
            <person name="Divon H."/>
            <person name="Uhlig S."/>
            <person name="Proctor R.H."/>
        </authorList>
    </citation>
    <scope>NUCLEOTIDE SEQUENCE [LARGE SCALE GENOMIC DNA]</scope>
    <source>
        <strain evidence="3 4">NRRL 13617</strain>
    </source>
</reference>
<dbReference type="PANTHER" id="PTHR45622:SF58">
    <property type="entry name" value="REGULATOR OF CHROMOSOME CONDENSATION DOMAIN-CONTAINING PROTEIN"/>
    <property type="match status" value="1"/>
</dbReference>
<keyword evidence="1" id="KW-0677">Repeat</keyword>
<evidence type="ECO:0000313" key="3">
    <source>
        <dbReference type="EMBL" id="KAF5567291.1"/>
    </source>
</evidence>
<proteinExistence type="predicted"/>
<organism evidence="3 4">
    <name type="scientific">Fusarium phyllophilum</name>
    <dbReference type="NCBI Taxonomy" id="47803"/>
    <lineage>
        <taxon>Eukaryota</taxon>
        <taxon>Fungi</taxon>
        <taxon>Dikarya</taxon>
        <taxon>Ascomycota</taxon>
        <taxon>Pezizomycotina</taxon>
        <taxon>Sordariomycetes</taxon>
        <taxon>Hypocreomycetidae</taxon>
        <taxon>Hypocreales</taxon>
        <taxon>Nectriaceae</taxon>
        <taxon>Fusarium</taxon>
        <taxon>Fusarium fujikuroi species complex</taxon>
    </lineage>
</organism>
<name>A0A8H5NHZ9_9HYPO</name>
<sequence>MNLPVRTPSLDQTMELYATGFNAWNQLTFDPSPADEEPDDVFTFTKVLAAKSIGRIASEMSYTMVQQDTTWAVAGSSPGQLLRREDDQGLLFDSPNAISGDGKVLAAQGSDCSPSNHATVQYPSLAAWKANKSTDSWPCKAAVRQITAYDAGFIILLEDETVLSCGDPRFRDCLGREVDESWLAYMSNCGKDHADLVVSPANTPGVIQDLRDLGEPIKKIAAAGYTAAALTESGGLYLWGMAAPGSHSRHNVFQDISELPNYFEVDGDKGVQDIGLGESHAIALTTDGCIYIIGSNTNGQISLGKDAQDPVSSWTDIDFTPPEGWVIVAVEAGPRSSFIVTKKL</sequence>
<dbReference type="InterPro" id="IPR051709">
    <property type="entry name" value="Ub-ligase/GTPase-reg"/>
</dbReference>
<dbReference type="PANTHER" id="PTHR45622">
    <property type="entry name" value="UBIQUITIN-PROTEIN LIGASE E3A-RELATED"/>
    <property type="match status" value="1"/>
</dbReference>
<evidence type="ECO:0000256" key="1">
    <source>
        <dbReference type="ARBA" id="ARBA00022737"/>
    </source>
</evidence>
<gene>
    <name evidence="3" type="ORF">FPHYL_3329</name>
</gene>
<comment type="caution">
    <text evidence="3">The sequence shown here is derived from an EMBL/GenBank/DDBJ whole genome shotgun (WGS) entry which is preliminary data.</text>
</comment>